<protein>
    <submittedName>
        <fullName evidence="2">Heavy-metal-associated domain-containing protein</fullName>
    </submittedName>
</protein>
<feature type="domain" description="HMA" evidence="1">
    <location>
        <begin position="23"/>
        <end position="79"/>
    </location>
</feature>
<comment type="caution">
    <text evidence="2">The sequence shown here is derived from an EMBL/GenBank/DDBJ whole genome shotgun (WGS) entry which is preliminary data.</text>
</comment>
<dbReference type="Pfam" id="PF00403">
    <property type="entry name" value="HMA"/>
    <property type="match status" value="1"/>
</dbReference>
<gene>
    <name evidence="2" type="ORF">I2H38_14250</name>
</gene>
<proteinExistence type="predicted"/>
<dbReference type="InterPro" id="IPR036163">
    <property type="entry name" value="HMA_dom_sf"/>
</dbReference>
<dbReference type="SUPFAM" id="SSF55008">
    <property type="entry name" value="HMA, heavy metal-associated domain"/>
    <property type="match status" value="1"/>
</dbReference>
<reference evidence="2" key="1">
    <citation type="submission" date="2020-11" db="EMBL/GenBank/DDBJ databases">
        <authorList>
            <person name="Kim M.K."/>
        </authorList>
    </citation>
    <scope>NUCLEOTIDE SEQUENCE</scope>
    <source>
        <strain evidence="2">BT350</strain>
    </source>
</reference>
<dbReference type="EMBL" id="JADQDO010000007">
    <property type="protein sequence ID" value="MBF9234536.1"/>
    <property type="molecule type" value="Genomic_DNA"/>
</dbReference>
<dbReference type="AlphaFoldDB" id="A0A931BPD2"/>
<evidence type="ECO:0000313" key="2">
    <source>
        <dbReference type="EMBL" id="MBF9234536.1"/>
    </source>
</evidence>
<keyword evidence="3" id="KW-1185">Reference proteome</keyword>
<sequence>MCSKHQHSNDQASTAATGAGLSVRVDDMTCGHCAGTIKSAIESSIPGAKVTADPQAKLVSVEGASDLAQISSIITLAGYTPAPALS</sequence>
<dbReference type="CDD" id="cd00371">
    <property type="entry name" value="HMA"/>
    <property type="match status" value="1"/>
</dbReference>
<dbReference type="Proteomes" id="UP000599312">
    <property type="component" value="Unassembled WGS sequence"/>
</dbReference>
<evidence type="ECO:0000313" key="3">
    <source>
        <dbReference type="Proteomes" id="UP000599312"/>
    </source>
</evidence>
<organism evidence="2 3">
    <name type="scientific">Microvirga alba</name>
    <dbReference type="NCBI Taxonomy" id="2791025"/>
    <lineage>
        <taxon>Bacteria</taxon>
        <taxon>Pseudomonadati</taxon>
        <taxon>Pseudomonadota</taxon>
        <taxon>Alphaproteobacteria</taxon>
        <taxon>Hyphomicrobiales</taxon>
        <taxon>Methylobacteriaceae</taxon>
        <taxon>Microvirga</taxon>
    </lineage>
</organism>
<dbReference type="InterPro" id="IPR006121">
    <property type="entry name" value="HMA_dom"/>
</dbReference>
<evidence type="ECO:0000259" key="1">
    <source>
        <dbReference type="Pfam" id="PF00403"/>
    </source>
</evidence>
<dbReference type="GO" id="GO:0046872">
    <property type="term" value="F:metal ion binding"/>
    <property type="evidence" value="ECO:0007669"/>
    <property type="project" value="InterPro"/>
</dbReference>
<dbReference type="RefSeq" id="WP_196272530.1">
    <property type="nucleotide sequence ID" value="NZ_JADQDO010000007.1"/>
</dbReference>
<accession>A0A931BPD2</accession>
<name>A0A931BPD2_9HYPH</name>
<dbReference type="Gene3D" id="3.30.70.100">
    <property type="match status" value="1"/>
</dbReference>